<evidence type="ECO:0000313" key="3">
    <source>
        <dbReference type="Proteomes" id="UP000008311"/>
    </source>
</evidence>
<dbReference type="GO" id="GO:0003676">
    <property type="term" value="F:nucleic acid binding"/>
    <property type="evidence" value="ECO:0007669"/>
    <property type="project" value="InterPro"/>
</dbReference>
<dbReference type="InterPro" id="IPR002156">
    <property type="entry name" value="RNaseH_domain"/>
</dbReference>
<evidence type="ECO:0000259" key="1">
    <source>
        <dbReference type="Pfam" id="PF13456"/>
    </source>
</evidence>
<dbReference type="SUPFAM" id="SSF53098">
    <property type="entry name" value="Ribonuclease H-like"/>
    <property type="match status" value="1"/>
</dbReference>
<sequence>MEFLLVAAMCMLTGGLIRTCSGVWYSGFAANLSICSVFTAECWGVLYGLCLAWQRGFRCVILVWDMCLINMLKKKVVPPMRFWGIFLDILKMLELQWEVRINHVRGSESFC</sequence>
<dbReference type="InterPro" id="IPR012337">
    <property type="entry name" value="RNaseH-like_sf"/>
</dbReference>
<dbReference type="PANTHER" id="PTHR47723:SF19">
    <property type="entry name" value="POLYNUCLEOTIDYL TRANSFERASE, RIBONUCLEASE H-LIKE SUPERFAMILY PROTEIN"/>
    <property type="match status" value="1"/>
</dbReference>
<gene>
    <name evidence="2" type="ORF">RCOM_0850580</name>
</gene>
<accession>B9RUT1</accession>
<dbReference type="InterPro" id="IPR044730">
    <property type="entry name" value="RNase_H-like_dom_plant"/>
</dbReference>
<dbReference type="PANTHER" id="PTHR47723">
    <property type="entry name" value="OS05G0353850 PROTEIN"/>
    <property type="match status" value="1"/>
</dbReference>
<dbReference type="InParanoid" id="B9RUT1"/>
<feature type="domain" description="RNase H type-1" evidence="1">
    <location>
        <begin position="14"/>
        <end position="104"/>
    </location>
</feature>
<dbReference type="Proteomes" id="UP000008311">
    <property type="component" value="Unassembled WGS sequence"/>
</dbReference>
<reference evidence="3" key="1">
    <citation type="journal article" date="2010" name="Nat. Biotechnol.">
        <title>Draft genome sequence of the oilseed species Ricinus communis.</title>
        <authorList>
            <person name="Chan A.P."/>
            <person name="Crabtree J."/>
            <person name="Zhao Q."/>
            <person name="Lorenzi H."/>
            <person name="Orvis J."/>
            <person name="Puiu D."/>
            <person name="Melake-Berhan A."/>
            <person name="Jones K.M."/>
            <person name="Redman J."/>
            <person name="Chen G."/>
            <person name="Cahoon E.B."/>
            <person name="Gedil M."/>
            <person name="Stanke M."/>
            <person name="Haas B.J."/>
            <person name="Wortman J.R."/>
            <person name="Fraser-Liggett C.M."/>
            <person name="Ravel J."/>
            <person name="Rabinowicz P.D."/>
        </authorList>
    </citation>
    <scope>NUCLEOTIDE SEQUENCE [LARGE SCALE GENOMIC DNA]</scope>
    <source>
        <strain evidence="3">cv. Hale</strain>
    </source>
</reference>
<dbReference type="AlphaFoldDB" id="B9RUT1"/>
<organism evidence="2 3">
    <name type="scientific">Ricinus communis</name>
    <name type="common">Castor bean</name>
    <dbReference type="NCBI Taxonomy" id="3988"/>
    <lineage>
        <taxon>Eukaryota</taxon>
        <taxon>Viridiplantae</taxon>
        <taxon>Streptophyta</taxon>
        <taxon>Embryophyta</taxon>
        <taxon>Tracheophyta</taxon>
        <taxon>Spermatophyta</taxon>
        <taxon>Magnoliopsida</taxon>
        <taxon>eudicotyledons</taxon>
        <taxon>Gunneridae</taxon>
        <taxon>Pentapetalae</taxon>
        <taxon>rosids</taxon>
        <taxon>fabids</taxon>
        <taxon>Malpighiales</taxon>
        <taxon>Euphorbiaceae</taxon>
        <taxon>Acalyphoideae</taxon>
        <taxon>Acalypheae</taxon>
        <taxon>Ricinus</taxon>
    </lineage>
</organism>
<proteinExistence type="predicted"/>
<keyword evidence="3" id="KW-1185">Reference proteome</keyword>
<dbReference type="GO" id="GO:0004523">
    <property type="term" value="F:RNA-DNA hybrid ribonuclease activity"/>
    <property type="evidence" value="ECO:0007669"/>
    <property type="project" value="InterPro"/>
</dbReference>
<dbReference type="EMBL" id="EQ973817">
    <property type="protein sequence ID" value="EEF44874.1"/>
    <property type="molecule type" value="Genomic_DNA"/>
</dbReference>
<dbReference type="CDD" id="cd06222">
    <property type="entry name" value="RNase_H_like"/>
    <property type="match status" value="1"/>
</dbReference>
<dbReference type="InterPro" id="IPR053151">
    <property type="entry name" value="RNase_H-like"/>
</dbReference>
<dbReference type="Pfam" id="PF13456">
    <property type="entry name" value="RVT_3"/>
    <property type="match status" value="1"/>
</dbReference>
<name>B9RUT1_RICCO</name>
<evidence type="ECO:0000313" key="2">
    <source>
        <dbReference type="EMBL" id="EEF44874.1"/>
    </source>
</evidence>
<protein>
    <recommendedName>
        <fullName evidence="1">RNase H type-1 domain-containing protein</fullName>
    </recommendedName>
</protein>